<dbReference type="RefSeq" id="WP_413279596.1">
    <property type="nucleotide sequence ID" value="NZ_JBHFNT010000202.1"/>
</dbReference>
<evidence type="ECO:0000313" key="2">
    <source>
        <dbReference type="Proteomes" id="UP001576780"/>
    </source>
</evidence>
<gene>
    <name evidence="1" type="ORF">ACE1CA_22175</name>
</gene>
<dbReference type="Proteomes" id="UP001576780">
    <property type="component" value="Unassembled WGS sequence"/>
</dbReference>
<sequence length="107" mass="12214">MAYVHEIKFFICSQTGRLKVALYDNPPLFSNEFWIKNIDASELSLTCIPNGWKLEQKYKVESLGIRPFHASKPEFDFIDRYAEVAFQVAKQAAMQGIIANTGLLPPF</sequence>
<organism evidence="1 2">
    <name type="scientific">Floridaenema evergladense BLCC-F167</name>
    <dbReference type="NCBI Taxonomy" id="3153639"/>
    <lineage>
        <taxon>Bacteria</taxon>
        <taxon>Bacillati</taxon>
        <taxon>Cyanobacteriota</taxon>
        <taxon>Cyanophyceae</taxon>
        <taxon>Oscillatoriophycideae</taxon>
        <taxon>Aerosakkonematales</taxon>
        <taxon>Aerosakkonemataceae</taxon>
        <taxon>Floridanema</taxon>
        <taxon>Floridanema evergladense</taxon>
    </lineage>
</organism>
<evidence type="ECO:0000313" key="1">
    <source>
        <dbReference type="EMBL" id="MFB2837243.1"/>
    </source>
</evidence>
<name>A0ABV4WRF7_9CYAN</name>
<comment type="caution">
    <text evidence="1">The sequence shown here is derived from an EMBL/GenBank/DDBJ whole genome shotgun (WGS) entry which is preliminary data.</text>
</comment>
<protein>
    <submittedName>
        <fullName evidence="1">Uncharacterized protein</fullName>
    </submittedName>
</protein>
<reference evidence="1 2" key="1">
    <citation type="submission" date="2024-09" db="EMBL/GenBank/DDBJ databases">
        <title>Floridaenema gen nov. (Aerosakkonemataceae, Aerosakkonematales ord. nov., Cyanobacteria) from benthic tropical and subtropical fresh waters, with the description of four new species.</title>
        <authorList>
            <person name="Moretto J.A."/>
            <person name="Berthold D.E."/>
            <person name="Lefler F.W."/>
            <person name="Huang I.-S."/>
            <person name="Laughinghouse H. IV."/>
        </authorList>
    </citation>
    <scope>NUCLEOTIDE SEQUENCE [LARGE SCALE GENOMIC DNA]</scope>
    <source>
        <strain evidence="1 2">BLCC-F167</strain>
    </source>
</reference>
<accession>A0ABV4WRF7</accession>
<proteinExistence type="predicted"/>
<dbReference type="EMBL" id="JBHFNT010000202">
    <property type="protein sequence ID" value="MFB2837243.1"/>
    <property type="molecule type" value="Genomic_DNA"/>
</dbReference>
<keyword evidence="2" id="KW-1185">Reference proteome</keyword>